<dbReference type="Proteomes" id="UP000095185">
    <property type="component" value="Chromosome"/>
</dbReference>
<organism evidence="3 4">
    <name type="scientific">Chlorobaculum limnaeum</name>
    <dbReference type="NCBI Taxonomy" id="274537"/>
    <lineage>
        <taxon>Bacteria</taxon>
        <taxon>Pseudomonadati</taxon>
        <taxon>Chlorobiota</taxon>
        <taxon>Chlorobiia</taxon>
        <taxon>Chlorobiales</taxon>
        <taxon>Chlorobiaceae</taxon>
        <taxon>Chlorobaculum</taxon>
    </lineage>
</organism>
<accession>A0A1D8D1R4</accession>
<feature type="region of interest" description="Disordered" evidence="1">
    <location>
        <begin position="90"/>
        <end position="113"/>
    </location>
</feature>
<dbReference type="GO" id="GO:0003677">
    <property type="term" value="F:DNA binding"/>
    <property type="evidence" value="ECO:0007669"/>
    <property type="project" value="InterPro"/>
</dbReference>
<dbReference type="SUPFAM" id="SSF47413">
    <property type="entry name" value="lambda repressor-like DNA-binding domains"/>
    <property type="match status" value="1"/>
</dbReference>
<dbReference type="EMBL" id="CP017305">
    <property type="protein sequence ID" value="AOS84341.1"/>
    <property type="molecule type" value="Genomic_DNA"/>
</dbReference>
<gene>
    <name evidence="3" type="ORF">BIU88_09495</name>
</gene>
<dbReference type="AlphaFoldDB" id="A0A1D8D1R4"/>
<reference evidence="3" key="1">
    <citation type="submission" date="2016-09" db="EMBL/GenBank/DDBJ databases">
        <title>Genome sequence of Chlorobaculum limnaeum.</title>
        <authorList>
            <person name="Liu Z."/>
            <person name="Tank M."/>
            <person name="Bryant D.A."/>
        </authorList>
    </citation>
    <scope>NUCLEOTIDE SEQUENCE [LARGE SCALE GENOMIC DNA]</scope>
    <source>
        <strain evidence="3">DSM 1677</strain>
    </source>
</reference>
<name>A0A1D8D1R4_CHLLM</name>
<dbReference type="RefSeq" id="WP_069810533.1">
    <property type="nucleotide sequence ID" value="NZ_CP017305.1"/>
</dbReference>
<dbReference type="OrthoDB" id="8690238at2"/>
<dbReference type="STRING" id="274537.BIU88_09495"/>
<protein>
    <submittedName>
        <fullName evidence="3">XRE family transcriptional regulator</fullName>
    </submittedName>
</protein>
<evidence type="ECO:0000256" key="1">
    <source>
        <dbReference type="SAM" id="MobiDB-lite"/>
    </source>
</evidence>
<dbReference type="InterPro" id="IPR001387">
    <property type="entry name" value="Cro/C1-type_HTH"/>
</dbReference>
<proteinExistence type="predicted"/>
<dbReference type="CDD" id="cd00093">
    <property type="entry name" value="HTH_XRE"/>
    <property type="match status" value="1"/>
</dbReference>
<feature type="domain" description="HTH cro/C1-type" evidence="2">
    <location>
        <begin position="23"/>
        <end position="78"/>
    </location>
</feature>
<feature type="compositionally biased region" description="Basic and acidic residues" evidence="1">
    <location>
        <begin position="103"/>
        <end position="113"/>
    </location>
</feature>
<dbReference type="SMART" id="SM00530">
    <property type="entry name" value="HTH_XRE"/>
    <property type="match status" value="1"/>
</dbReference>
<evidence type="ECO:0000259" key="2">
    <source>
        <dbReference type="PROSITE" id="PS50943"/>
    </source>
</evidence>
<dbReference type="InterPro" id="IPR010982">
    <property type="entry name" value="Lambda_DNA-bd_dom_sf"/>
</dbReference>
<keyword evidence="4" id="KW-1185">Reference proteome</keyword>
<sequence length="113" mass="12817">MTENTNWISMSDQALAAHIGAFVRHHRMEQNRTQNALAHAAGISRSTLSLLERGQTVTLATLIQVLRVLDQLQIMDAFVVEQRVSPLALAKMQKEKRQRARGKQGDETTEHEW</sequence>
<evidence type="ECO:0000313" key="4">
    <source>
        <dbReference type="Proteomes" id="UP000095185"/>
    </source>
</evidence>
<dbReference type="KEGG" id="clz:BIU88_09495"/>
<dbReference type="PROSITE" id="PS50943">
    <property type="entry name" value="HTH_CROC1"/>
    <property type="match status" value="1"/>
</dbReference>
<dbReference type="Pfam" id="PF01381">
    <property type="entry name" value="HTH_3"/>
    <property type="match status" value="1"/>
</dbReference>
<evidence type="ECO:0000313" key="3">
    <source>
        <dbReference type="EMBL" id="AOS84341.1"/>
    </source>
</evidence>
<dbReference type="Gene3D" id="1.10.260.40">
    <property type="entry name" value="lambda repressor-like DNA-binding domains"/>
    <property type="match status" value="1"/>
</dbReference>